<keyword evidence="2" id="KW-1185">Reference proteome</keyword>
<accession>A0AAI9ZEY4</accession>
<proteinExistence type="predicted"/>
<dbReference type="AlphaFoldDB" id="A0AAI9ZEY4"/>
<protein>
    <submittedName>
        <fullName evidence="1">Uncharacterized protein</fullName>
    </submittedName>
</protein>
<evidence type="ECO:0000313" key="2">
    <source>
        <dbReference type="Proteomes" id="UP001243989"/>
    </source>
</evidence>
<organism evidence="1 2">
    <name type="scientific">Colletotrichum phormii</name>
    <dbReference type="NCBI Taxonomy" id="359342"/>
    <lineage>
        <taxon>Eukaryota</taxon>
        <taxon>Fungi</taxon>
        <taxon>Dikarya</taxon>
        <taxon>Ascomycota</taxon>
        <taxon>Pezizomycotina</taxon>
        <taxon>Sordariomycetes</taxon>
        <taxon>Hypocreomycetidae</taxon>
        <taxon>Glomerellales</taxon>
        <taxon>Glomerellaceae</taxon>
        <taxon>Colletotrichum</taxon>
        <taxon>Colletotrichum acutatum species complex</taxon>
    </lineage>
</organism>
<dbReference type="GeneID" id="85466651"/>
<name>A0AAI9ZEY4_9PEZI</name>
<dbReference type="Proteomes" id="UP001243989">
    <property type="component" value="Unassembled WGS sequence"/>
</dbReference>
<reference evidence="1" key="1">
    <citation type="submission" date="2021-06" db="EMBL/GenBank/DDBJ databases">
        <title>Comparative genomics, transcriptomics and evolutionary studies reveal genomic signatures of adaptation to plant cell wall in hemibiotrophic fungi.</title>
        <authorList>
            <consortium name="DOE Joint Genome Institute"/>
            <person name="Baroncelli R."/>
            <person name="Diaz J.F."/>
            <person name="Benocci T."/>
            <person name="Peng M."/>
            <person name="Battaglia E."/>
            <person name="Haridas S."/>
            <person name="Andreopoulos W."/>
            <person name="Labutti K."/>
            <person name="Pangilinan J."/>
            <person name="Floch G.L."/>
            <person name="Makela M.R."/>
            <person name="Henrissat B."/>
            <person name="Grigoriev I.V."/>
            <person name="Crouch J.A."/>
            <person name="De Vries R.P."/>
            <person name="Sukno S.A."/>
            <person name="Thon M.R."/>
        </authorList>
    </citation>
    <scope>NUCLEOTIDE SEQUENCE</scope>
    <source>
        <strain evidence="1">CBS 102054</strain>
    </source>
</reference>
<comment type="caution">
    <text evidence="1">The sequence shown here is derived from an EMBL/GenBank/DDBJ whole genome shotgun (WGS) entry which is preliminary data.</text>
</comment>
<dbReference type="EMBL" id="JAHMHQ010000030">
    <property type="protein sequence ID" value="KAK1623216.1"/>
    <property type="molecule type" value="Genomic_DNA"/>
</dbReference>
<evidence type="ECO:0000313" key="1">
    <source>
        <dbReference type="EMBL" id="KAK1623216.1"/>
    </source>
</evidence>
<dbReference type="RefSeq" id="XP_060439211.1">
    <property type="nucleotide sequence ID" value="XM_060581789.1"/>
</dbReference>
<gene>
    <name evidence="1" type="ORF">BDP81DRAFT_136403</name>
</gene>
<sequence length="153" mass="16970">MKTSIPDVKTNVTFTALVQHRGFDAGLTMTEFPPSYEKTGLDAVQCNRLTRHYLSCFSGPLIEAPTPQNSLWGSLTGAWRESLGFWSGLTSVQPGSYSHLDPVSHGAMSVGPFVGIRRRKPQYHHIARCSQPKSQTFIWDPDNVPTHNMGKVI</sequence>